<accession>D9RAT6</accession>
<feature type="transmembrane region" description="Helical" evidence="1">
    <location>
        <begin position="327"/>
        <end position="345"/>
    </location>
</feature>
<organism evidence="2 3">
    <name type="scientific">Lacrimispora saccharolytica (strain ATCC 35040 / DSM 2544 / NRCC 2533 / WM1)</name>
    <name type="common">Clostridium saccharolyticum</name>
    <dbReference type="NCBI Taxonomy" id="610130"/>
    <lineage>
        <taxon>Bacteria</taxon>
        <taxon>Bacillati</taxon>
        <taxon>Bacillota</taxon>
        <taxon>Clostridia</taxon>
        <taxon>Lachnospirales</taxon>
        <taxon>Lachnospiraceae</taxon>
        <taxon>Lacrimispora</taxon>
    </lineage>
</organism>
<dbReference type="AlphaFoldDB" id="D9RAT6"/>
<name>D9RAT6_LACSW</name>
<feature type="transmembrane region" description="Helical" evidence="1">
    <location>
        <begin position="191"/>
        <end position="210"/>
    </location>
</feature>
<feature type="transmembrane region" description="Helical" evidence="1">
    <location>
        <begin position="141"/>
        <end position="158"/>
    </location>
</feature>
<reference evidence="2" key="1">
    <citation type="submission" date="2010-07" db="EMBL/GenBank/DDBJ databases">
        <title>Complete sequence of Clostridium saccharolyticum WM1.</title>
        <authorList>
            <consortium name="US DOE Joint Genome Institute"/>
            <person name="Lucas S."/>
            <person name="Copeland A."/>
            <person name="Lapidus A."/>
            <person name="Cheng J.-F."/>
            <person name="Bruce D."/>
            <person name="Goodwin L."/>
            <person name="Pitluck S."/>
            <person name="Chertkov O."/>
            <person name="Detter J.C."/>
            <person name="Han C."/>
            <person name="Tapia R."/>
            <person name="Land M."/>
            <person name="Hauser L."/>
            <person name="Chang Y.-J."/>
            <person name="Jeffries C."/>
            <person name="Kyrpides N."/>
            <person name="Ivanova N."/>
            <person name="Mikhailova N."/>
            <person name="Mouttaki H."/>
            <person name="Lin L."/>
            <person name="Zhou J."/>
            <person name="Hemme C.L."/>
            <person name="Woyke T."/>
        </authorList>
    </citation>
    <scope>NUCLEOTIDE SEQUENCE [LARGE SCALE GENOMIC DNA]</scope>
    <source>
        <strain evidence="2">WM1</strain>
    </source>
</reference>
<evidence type="ECO:0000313" key="2">
    <source>
        <dbReference type="EMBL" id="ADL06133.1"/>
    </source>
</evidence>
<dbReference type="eggNOG" id="COG5438">
    <property type="taxonomic scope" value="Bacteria"/>
</dbReference>
<dbReference type="PANTHER" id="PTHR41771">
    <property type="entry name" value="MEMBRANE PROTEIN-RELATED"/>
    <property type="match status" value="1"/>
</dbReference>
<dbReference type="HOGENOM" id="CLU_028166_4_0_9"/>
<protein>
    <submittedName>
        <fullName evidence="2">YibE/F family protein</fullName>
    </submittedName>
</protein>
<sequence>MPESERRIVKMKNQKKFCIKLMASFLFILVYIAILVWINQPLPGEVPTAASQIKFARAHVTELIRDEGKTEDWTEGLRIGVQEVYLQIDSGEDRGKILPAVNYMSGYNNVDLKAGTKVIVRMDMDASGRSYIASIPNYNRGPALLGLTVIFLLFLAVLGGKKGIAAMLGLAFAMVDIWFLLIPMIRHGINPILSSIVIAAVTTAVSLILLNGLSRKTLCATIGCVGGVAMAGAAAALTAAATPINGFNMPEAEELVLRTGGTSLNISGLLISAILIAALGAVMDVAMTITSAVFEVHQLNPELNRQKLIRSGINIGRDAMGTMANTLILAFAGSALNMLILFRIFDYPYLQIFNSDMMALEIIQGISGSIGIVMTVPLVSFLSAFMCTRTNAADMPVKGKQRKNRKKY</sequence>
<feature type="transmembrane region" description="Helical" evidence="1">
    <location>
        <begin position="21"/>
        <end position="38"/>
    </location>
</feature>
<feature type="transmembrane region" description="Helical" evidence="1">
    <location>
        <begin position="264"/>
        <end position="282"/>
    </location>
</feature>
<dbReference type="Pfam" id="PF07907">
    <property type="entry name" value="YibE_F"/>
    <property type="match status" value="1"/>
</dbReference>
<evidence type="ECO:0000313" key="3">
    <source>
        <dbReference type="Proteomes" id="UP000001662"/>
    </source>
</evidence>
<keyword evidence="1" id="KW-1133">Transmembrane helix</keyword>
<feature type="transmembrane region" description="Helical" evidence="1">
    <location>
        <begin position="222"/>
        <end position="244"/>
    </location>
</feature>
<gene>
    <name evidence="2" type="ordered locus">Closa_3609</name>
</gene>
<keyword evidence="3" id="KW-1185">Reference proteome</keyword>
<dbReference type="EMBL" id="CP002109">
    <property type="protein sequence ID" value="ADL06133.1"/>
    <property type="molecule type" value="Genomic_DNA"/>
</dbReference>
<dbReference type="PaxDb" id="610130-Closa_3609"/>
<feature type="transmembrane region" description="Helical" evidence="1">
    <location>
        <begin position="365"/>
        <end position="388"/>
    </location>
</feature>
<keyword evidence="1" id="KW-0812">Transmembrane</keyword>
<proteinExistence type="predicted"/>
<dbReference type="PANTHER" id="PTHR41771:SF1">
    <property type="entry name" value="MEMBRANE PROTEIN"/>
    <property type="match status" value="1"/>
</dbReference>
<keyword evidence="1" id="KW-0472">Membrane</keyword>
<evidence type="ECO:0000256" key="1">
    <source>
        <dbReference type="SAM" id="Phobius"/>
    </source>
</evidence>
<dbReference type="KEGG" id="csh:Closa_3609"/>
<dbReference type="Proteomes" id="UP000001662">
    <property type="component" value="Chromosome"/>
</dbReference>
<dbReference type="InterPro" id="IPR012507">
    <property type="entry name" value="YibE_F"/>
</dbReference>
<feature type="transmembrane region" description="Helical" evidence="1">
    <location>
        <begin position="165"/>
        <end position="185"/>
    </location>
</feature>